<dbReference type="Proteomes" id="UP000828390">
    <property type="component" value="Unassembled WGS sequence"/>
</dbReference>
<accession>A0A9D4NKX2</accession>
<keyword evidence="3" id="KW-1185">Reference proteome</keyword>
<evidence type="ECO:0000313" key="1">
    <source>
        <dbReference type="EMBL" id="KAH3837107.1"/>
    </source>
</evidence>
<comment type="caution">
    <text evidence="2">The sequence shown here is derived from an EMBL/GenBank/DDBJ whole genome shotgun (WGS) entry which is preliminary data.</text>
</comment>
<reference evidence="2" key="1">
    <citation type="journal article" date="2019" name="bioRxiv">
        <title>The Genome of the Zebra Mussel, Dreissena polymorpha: A Resource for Invasive Species Research.</title>
        <authorList>
            <person name="McCartney M.A."/>
            <person name="Auch B."/>
            <person name="Kono T."/>
            <person name="Mallez S."/>
            <person name="Zhang Y."/>
            <person name="Obille A."/>
            <person name="Becker A."/>
            <person name="Abrahante J.E."/>
            <person name="Garbe J."/>
            <person name="Badalamenti J.P."/>
            <person name="Herman A."/>
            <person name="Mangelson H."/>
            <person name="Liachko I."/>
            <person name="Sullivan S."/>
            <person name="Sone E.D."/>
            <person name="Koren S."/>
            <person name="Silverstein K.A.T."/>
            <person name="Beckman K.B."/>
            <person name="Gohl D.M."/>
        </authorList>
    </citation>
    <scope>NUCLEOTIDE SEQUENCE</scope>
    <source>
        <strain evidence="2">Duluth1</strain>
        <tissue evidence="2">Whole animal</tissue>
    </source>
</reference>
<organism evidence="2 3">
    <name type="scientific">Dreissena polymorpha</name>
    <name type="common">Zebra mussel</name>
    <name type="synonym">Mytilus polymorpha</name>
    <dbReference type="NCBI Taxonomy" id="45954"/>
    <lineage>
        <taxon>Eukaryota</taxon>
        <taxon>Metazoa</taxon>
        <taxon>Spiralia</taxon>
        <taxon>Lophotrochozoa</taxon>
        <taxon>Mollusca</taxon>
        <taxon>Bivalvia</taxon>
        <taxon>Autobranchia</taxon>
        <taxon>Heteroconchia</taxon>
        <taxon>Euheterodonta</taxon>
        <taxon>Imparidentia</taxon>
        <taxon>Neoheterodontei</taxon>
        <taxon>Myida</taxon>
        <taxon>Dreissenoidea</taxon>
        <taxon>Dreissenidae</taxon>
        <taxon>Dreissena</taxon>
    </lineage>
</organism>
<gene>
    <name evidence="2" type="ORF">DPMN_020358</name>
    <name evidence="1" type="ORF">DPMN_110485</name>
</gene>
<evidence type="ECO:0000313" key="2">
    <source>
        <dbReference type="EMBL" id="KAH3896185.1"/>
    </source>
</evidence>
<evidence type="ECO:0000313" key="3">
    <source>
        <dbReference type="Proteomes" id="UP000828390"/>
    </source>
</evidence>
<name>A0A9D4NKX2_DREPO</name>
<protein>
    <submittedName>
        <fullName evidence="2">Uncharacterized protein</fullName>
    </submittedName>
</protein>
<reference evidence="2" key="2">
    <citation type="submission" date="2020-11" db="EMBL/GenBank/DDBJ databases">
        <authorList>
            <person name="McCartney M.A."/>
            <person name="Auch B."/>
            <person name="Kono T."/>
            <person name="Mallez S."/>
            <person name="Becker A."/>
            <person name="Gohl D.M."/>
            <person name="Silverstein K.A.T."/>
            <person name="Koren S."/>
            <person name="Bechman K.B."/>
            <person name="Herman A."/>
            <person name="Abrahante J.E."/>
            <person name="Garbe J."/>
        </authorList>
    </citation>
    <scope>NUCLEOTIDE SEQUENCE</scope>
    <source>
        <strain evidence="2">Duluth1</strain>
        <tissue evidence="2">Whole animal</tissue>
    </source>
</reference>
<sequence>MIYNQLKAKDRRREYDSRRKASVRYKIVRFYLRKRHANRALYRDGLYASESMPSTSAADHSYGLKV</sequence>
<proteinExistence type="predicted"/>
<dbReference type="AlphaFoldDB" id="A0A9D4NKX2"/>
<dbReference type="EMBL" id="JAIWYP010000001">
    <property type="protein sequence ID" value="KAH3896185.1"/>
    <property type="molecule type" value="Genomic_DNA"/>
</dbReference>
<dbReference type="EMBL" id="JAIWYP010000004">
    <property type="protein sequence ID" value="KAH3837107.1"/>
    <property type="molecule type" value="Genomic_DNA"/>
</dbReference>